<dbReference type="AlphaFoldDB" id="S9Q2Y4"/>
<dbReference type="SUPFAM" id="SSF53756">
    <property type="entry name" value="UDP-Glycosyltransferase/glycogen phosphorylase"/>
    <property type="match status" value="1"/>
</dbReference>
<gene>
    <name evidence="4" type="ORF">Salmuc_04584</name>
</gene>
<reference evidence="5" key="1">
    <citation type="journal article" date="2014" name="Stand. Genomic Sci.">
        <title>Genome sequence of the exopolysaccharide-producing Salipiger mucosus type strain (DSM 16094(T)), a moderately halophilic member of the Roseobacter clade.</title>
        <authorList>
            <person name="Riedel T."/>
            <person name="Spring S."/>
            <person name="Fiebig A."/>
            <person name="Petersen J."/>
            <person name="Kyrpides N.C."/>
            <person name="Goker M."/>
            <person name="Klenk H.P."/>
        </authorList>
    </citation>
    <scope>NUCLEOTIDE SEQUENCE [LARGE SCALE GENOMIC DNA]</scope>
    <source>
        <strain evidence="5">DSM 16094</strain>
    </source>
</reference>
<dbReference type="PANTHER" id="PTHR12526:SF629">
    <property type="entry name" value="TEICHURONIC ACID BIOSYNTHESIS GLYCOSYLTRANSFERASE TUAH-RELATED"/>
    <property type="match status" value="1"/>
</dbReference>
<dbReference type="Pfam" id="PF00534">
    <property type="entry name" value="Glycos_transf_1"/>
    <property type="match status" value="1"/>
</dbReference>
<name>S9Q2Y4_9RHOB</name>
<dbReference type="GO" id="GO:0016757">
    <property type="term" value="F:glycosyltransferase activity"/>
    <property type="evidence" value="ECO:0007669"/>
    <property type="project" value="UniProtKB-KW"/>
</dbReference>
<dbReference type="eggNOG" id="COG0438">
    <property type="taxonomic scope" value="Bacteria"/>
</dbReference>
<keyword evidence="1" id="KW-0328">Glycosyltransferase</keyword>
<dbReference type="HOGENOM" id="CLU_055416_0_0_5"/>
<dbReference type="Proteomes" id="UP000015347">
    <property type="component" value="Unassembled WGS sequence"/>
</dbReference>
<evidence type="ECO:0000313" key="4">
    <source>
        <dbReference type="EMBL" id="EPX75666.1"/>
    </source>
</evidence>
<evidence type="ECO:0000259" key="3">
    <source>
        <dbReference type="Pfam" id="PF00534"/>
    </source>
</evidence>
<keyword evidence="2 4" id="KW-0808">Transferase</keyword>
<evidence type="ECO:0000313" key="5">
    <source>
        <dbReference type="Proteomes" id="UP000015347"/>
    </source>
</evidence>
<dbReference type="Gene3D" id="3.40.50.2000">
    <property type="entry name" value="Glycogen Phosphorylase B"/>
    <property type="match status" value="1"/>
</dbReference>
<organism evidence="4 5">
    <name type="scientific">Salipiger mucosus DSM 16094</name>
    <dbReference type="NCBI Taxonomy" id="1123237"/>
    <lineage>
        <taxon>Bacteria</taxon>
        <taxon>Pseudomonadati</taxon>
        <taxon>Pseudomonadota</taxon>
        <taxon>Alphaproteobacteria</taxon>
        <taxon>Rhodobacterales</taxon>
        <taxon>Roseobacteraceae</taxon>
        <taxon>Salipiger</taxon>
    </lineage>
</organism>
<dbReference type="EMBL" id="APVH01000070">
    <property type="protein sequence ID" value="EPX75666.1"/>
    <property type="molecule type" value="Genomic_DNA"/>
</dbReference>
<sequence length="464" mass="53109">MIFFGQSEHLYGFQCHTCCVCLSGIIGWRSKSVKAARTIALADKNSESSTLLLITFKYPYGNGEPFLESELPYLRQRFDKILVQPIIGSRSRRQLPSGFTLCSPLYHDVEQRKFFLFSLLFPSVWNDAALEWLNLKRDKRPVEPKRLMAWAATKRKLERSEGVRRLLASEDKRVAYAYWGHTPALASNLFRKRHIPFAVRFHRVDLYDYGGHGYIYGKSKPQSFPWRSNILHAQRIFFISDHGKDYFEKEWPFDIENERIQVNRLGTFDYGTSSNVKESDAFTIVSCSRIAPVKQVELIAQFAEAMAKYSRKVVWHHFGSGNDAKALEAIKCAKKCHNLKVTLHGWVDNPEIMQFYQRNSVDLFVNLSRSEGIPVSIMEAISFGIPVLATAVDGTPEIVIEGESGFLCTLADARNSEDLANRVFNARIDGRWVNLNPREVWQKRFNADRNFAISANELSQIASG</sequence>
<keyword evidence="5" id="KW-1185">Reference proteome</keyword>
<feature type="domain" description="Glycosyl transferase family 1" evidence="3">
    <location>
        <begin position="275"/>
        <end position="422"/>
    </location>
</feature>
<dbReference type="PANTHER" id="PTHR12526">
    <property type="entry name" value="GLYCOSYLTRANSFERASE"/>
    <property type="match status" value="1"/>
</dbReference>
<accession>S9Q2Y4</accession>
<protein>
    <submittedName>
        <fullName evidence="4">Putative glycosyl transferase</fullName>
    </submittedName>
</protein>
<dbReference type="InterPro" id="IPR001296">
    <property type="entry name" value="Glyco_trans_1"/>
</dbReference>
<comment type="caution">
    <text evidence="4">The sequence shown here is derived from an EMBL/GenBank/DDBJ whole genome shotgun (WGS) entry which is preliminary data.</text>
</comment>
<dbReference type="STRING" id="1123237.Salmuc_04584"/>
<evidence type="ECO:0000256" key="2">
    <source>
        <dbReference type="ARBA" id="ARBA00022679"/>
    </source>
</evidence>
<proteinExistence type="predicted"/>
<evidence type="ECO:0000256" key="1">
    <source>
        <dbReference type="ARBA" id="ARBA00022676"/>
    </source>
</evidence>